<feature type="region of interest" description="Disordered" evidence="2">
    <location>
        <begin position="1"/>
        <end position="33"/>
    </location>
</feature>
<dbReference type="EMBL" id="LAZR01041606">
    <property type="protein sequence ID" value="KKL11550.1"/>
    <property type="molecule type" value="Genomic_DNA"/>
</dbReference>
<gene>
    <name evidence="3" type="ORF">LCGC14_2544700</name>
</gene>
<accession>A0A0F9AQ33</accession>
<evidence type="ECO:0000313" key="3">
    <source>
        <dbReference type="EMBL" id="KKL11550.1"/>
    </source>
</evidence>
<proteinExistence type="predicted"/>
<name>A0A0F9AQ33_9ZZZZ</name>
<feature type="coiled-coil region" evidence="1">
    <location>
        <begin position="65"/>
        <end position="96"/>
    </location>
</feature>
<organism evidence="3">
    <name type="scientific">marine sediment metagenome</name>
    <dbReference type="NCBI Taxonomy" id="412755"/>
    <lineage>
        <taxon>unclassified sequences</taxon>
        <taxon>metagenomes</taxon>
        <taxon>ecological metagenomes</taxon>
    </lineage>
</organism>
<dbReference type="AlphaFoldDB" id="A0A0F9AQ33"/>
<sequence>MEEYGGGGLQPIRDLLDSPGGKSQETTETRPCEKCGREFEAAVTIYALRSGPRVIGPKQCPECIARAVAEEAQRVAEEAEEERRALLVAQARVREQWGESMPRKFWRSTFESWQGRSGLAGVVRDCQQYADGFPLEAPHGYPSLWLFSETNGLGKSHLANAVAHRLFQRWDGDPGRASCPVRYETGPGLLVRIKATYDRGESGHETEEMVYRSLRGVPLLILDDV</sequence>
<evidence type="ECO:0000256" key="1">
    <source>
        <dbReference type="SAM" id="Coils"/>
    </source>
</evidence>
<reference evidence="3" key="1">
    <citation type="journal article" date="2015" name="Nature">
        <title>Complex archaea that bridge the gap between prokaryotes and eukaryotes.</title>
        <authorList>
            <person name="Spang A."/>
            <person name="Saw J.H."/>
            <person name="Jorgensen S.L."/>
            <person name="Zaremba-Niedzwiedzka K."/>
            <person name="Martijn J."/>
            <person name="Lind A.E."/>
            <person name="van Eijk R."/>
            <person name="Schleper C."/>
            <person name="Guy L."/>
            <person name="Ettema T.J."/>
        </authorList>
    </citation>
    <scope>NUCLEOTIDE SEQUENCE</scope>
</reference>
<evidence type="ECO:0000256" key="2">
    <source>
        <dbReference type="SAM" id="MobiDB-lite"/>
    </source>
</evidence>
<feature type="non-terminal residue" evidence="3">
    <location>
        <position position="225"/>
    </location>
</feature>
<dbReference type="InterPro" id="IPR027417">
    <property type="entry name" value="P-loop_NTPase"/>
</dbReference>
<comment type="caution">
    <text evidence="3">The sequence shown here is derived from an EMBL/GenBank/DDBJ whole genome shotgun (WGS) entry which is preliminary data.</text>
</comment>
<dbReference type="Gene3D" id="3.40.50.300">
    <property type="entry name" value="P-loop containing nucleotide triphosphate hydrolases"/>
    <property type="match status" value="1"/>
</dbReference>
<protein>
    <submittedName>
        <fullName evidence="3">Uncharacterized protein</fullName>
    </submittedName>
</protein>
<keyword evidence="1" id="KW-0175">Coiled coil</keyword>